<gene>
    <name evidence="1" type="ORF">KUF71_012538</name>
</gene>
<dbReference type="PANTHER" id="PTHR31912">
    <property type="entry name" value="IP13529P"/>
    <property type="match status" value="1"/>
</dbReference>
<dbReference type="PANTHER" id="PTHR31912:SF34">
    <property type="entry name" value="NOTOCHORD-RELATED PROTEIN"/>
    <property type="match status" value="1"/>
</dbReference>
<keyword evidence="2" id="KW-1185">Reference proteome</keyword>
<dbReference type="EMBL" id="JAHWGI010001190">
    <property type="protein sequence ID" value="KAK3924516.1"/>
    <property type="molecule type" value="Genomic_DNA"/>
</dbReference>
<proteinExistence type="predicted"/>
<organism evidence="1 2">
    <name type="scientific">Frankliniella fusca</name>
    <dbReference type="NCBI Taxonomy" id="407009"/>
    <lineage>
        <taxon>Eukaryota</taxon>
        <taxon>Metazoa</taxon>
        <taxon>Ecdysozoa</taxon>
        <taxon>Arthropoda</taxon>
        <taxon>Hexapoda</taxon>
        <taxon>Insecta</taxon>
        <taxon>Pterygota</taxon>
        <taxon>Neoptera</taxon>
        <taxon>Paraneoptera</taxon>
        <taxon>Thysanoptera</taxon>
        <taxon>Terebrantia</taxon>
        <taxon>Thripoidea</taxon>
        <taxon>Thripidae</taxon>
        <taxon>Frankliniella</taxon>
    </lineage>
</organism>
<reference evidence="1" key="2">
    <citation type="journal article" date="2023" name="BMC Genomics">
        <title>Pest status, molecular evolution, and epigenetic factors derived from the genome assembly of Frankliniella fusca, a thysanopteran phytovirus vector.</title>
        <authorList>
            <person name="Catto M.A."/>
            <person name="Labadie P.E."/>
            <person name="Jacobson A.L."/>
            <person name="Kennedy G.G."/>
            <person name="Srinivasan R."/>
            <person name="Hunt B.G."/>
        </authorList>
    </citation>
    <scope>NUCLEOTIDE SEQUENCE</scope>
    <source>
        <strain evidence="1">PL_HMW_Pooled</strain>
    </source>
</reference>
<comment type="caution">
    <text evidence="1">The sequence shown here is derived from an EMBL/GenBank/DDBJ whole genome shotgun (WGS) entry which is preliminary data.</text>
</comment>
<evidence type="ECO:0000313" key="1">
    <source>
        <dbReference type="EMBL" id="KAK3924516.1"/>
    </source>
</evidence>
<protein>
    <submittedName>
        <fullName evidence="1">Cystathionine gamma-lyase</fullName>
    </submittedName>
</protein>
<reference evidence="1" key="1">
    <citation type="submission" date="2021-07" db="EMBL/GenBank/DDBJ databases">
        <authorList>
            <person name="Catto M.A."/>
            <person name="Jacobson A."/>
            <person name="Kennedy G."/>
            <person name="Labadie P."/>
            <person name="Hunt B.G."/>
            <person name="Srinivasan R."/>
        </authorList>
    </citation>
    <scope>NUCLEOTIDE SEQUENCE</scope>
    <source>
        <strain evidence="1">PL_HMW_Pooled</strain>
        <tissue evidence="1">Head</tissue>
    </source>
</reference>
<evidence type="ECO:0000313" key="2">
    <source>
        <dbReference type="Proteomes" id="UP001219518"/>
    </source>
</evidence>
<name>A0AAE1LLE1_9NEOP</name>
<accession>A0AAE1LLE1</accession>
<dbReference type="Proteomes" id="UP001219518">
    <property type="component" value="Unassembled WGS sequence"/>
</dbReference>
<sequence>MADEGASTSTSVSDVRALLHGWGIADLYIRALEAEDWTVRALEFMTNADIERIFTKPGPRQLFTSNLSNFKKDKTVNIASEESEIESDITFAPRTKKRRLDNANLALILNETALNEIHGALQKSLPGTIVLAHYKAHKVLDDYTRNILCSEVIQHKLKDDYSKALERADYNFLADQILELFPSESKATWYEEVKKKNHSVVQGRLRTKYYSIRKGLMNALLISKPNNTESAESELNFDDLGPDEEDVDFCWLLNNYDPWDTVVEKWELTILRRKKHLLSCERIYEFIQKFPCLKEPLGWKLLAADGIRSQPQLELSLRESWPEYSKFLLTIIRQTNKTFLKGRQYKSLSTEQEFVYVLLELPKLFKVRTLPKSKDAGRRETCWRASYAEITDGIALHVVEPAELQERIENRKRLLLKYKFQLQPMPVFVGPLNAIRQSFIVVDDQRWEVRNPFEAVEGTFQLMFGADAQYPADARHLWLFLQLTLFKIETPHDYSKDSGLHSHIAGTLTYIKHHSEHHSLKPFVCSCGRSYGPVNSFKKHALSCKENLSSYSQSLNNVLINEIPVPSDHEDVTRDVISIAQPDIINVHNEDIHSCSMVSEANIFVSKLYSKPKLPRSYVQNIIDDTTVFIKSGLLPKLRSSIMSCLDLNDEQVGNLNAIFSSVESPFSHLSSEYHRFKYFQSTGDFIAPISYEIGEVEVLLQKKKVYGQSVPLDLVLKKYLEIPNALNDIMSYVDSLKSLPETKENFIQSKLWKSKLQNYKEDDIVFPLNVYYDDCECNNPLGSSCKKIGCTYVQISCLPPECQSSVENIFLALVFETQYRNFSDDKAFKPLISQLRSLETNGIVLDLPDGPKRVYFVCGLLLGDNLGLNSVGGFAESFTANYFCRFCKTHKNVTHTQSIEDVSSLRTEQSFADDISTNNVSLTGIKGNCAFNLVPSFHISSNFCVDIFHDLAEGVAHYVMLHVLRHCIPEFFTVDLLNHRIELYRYGPCDSNRIPLVSKDFAAQKKLKMSGSEMIMFVRLFGFLIGDKVPGDDDYWQLYLKMCLLLDVCSSKAFSSSESDSLRVLVCEFNTMYVQITKDNLKPKFHNLVHYPRICEESGPPALTSTKRFESKHRDVLIPAQATESRRNVCLTVAIQHQINQSFRFLSKVSIVPPTEFGPVSEVDLSDFPNHDFVQSLPNGINLTFRSSCLAANWVQYKGTLYKPGMILLSSVDKSGGPVFGLLQTILVSNEIFCFVFSVLSCLGFDDHVHAYQVEASSRWSCCTPTDLLDPLPLSLRHNIFGKEYVSLRYKL</sequence>